<dbReference type="EMBL" id="MDYL01000001">
    <property type="protein sequence ID" value="OQD78131.1"/>
    <property type="molecule type" value="Genomic_DNA"/>
</dbReference>
<keyword evidence="3" id="KW-1185">Reference proteome</keyword>
<sequence length="241" mass="27791">MDININMHPAGLKVLSAPNKPVDFTVRCTSSDESINFAPELATLKENINSLAQQVISLNIDSTVSTSMAKVEENSLKRRLDHVEQLVATWLAEDEDDEDDQDDDDEDEHDKERWDNWNAENTKKIYAVTKQLTYVKEKVVSLEQRVADYGARIVCLEHTTRTYVSSMNQINAAVYHLQHQVHKQEQSEMARVLSDDQKERIIRREILDAKLREADQKAAFQMNRQPWVQQPAFPKANQENI</sequence>
<evidence type="ECO:0000313" key="2">
    <source>
        <dbReference type="EMBL" id="OQD78131.1"/>
    </source>
</evidence>
<feature type="region of interest" description="Disordered" evidence="1">
    <location>
        <begin position="91"/>
        <end position="115"/>
    </location>
</feature>
<protein>
    <submittedName>
        <fullName evidence="2">Uncharacterized protein</fullName>
    </submittedName>
</protein>
<dbReference type="Proteomes" id="UP000191522">
    <property type="component" value="Unassembled WGS sequence"/>
</dbReference>
<proteinExistence type="predicted"/>
<gene>
    <name evidence="2" type="ORF">PENDEC_c001G01892</name>
</gene>
<dbReference type="AlphaFoldDB" id="A0A1V6PMD2"/>
<accession>A0A1V6PMD2</accession>
<evidence type="ECO:0000256" key="1">
    <source>
        <dbReference type="SAM" id="MobiDB-lite"/>
    </source>
</evidence>
<feature type="compositionally biased region" description="Acidic residues" evidence="1">
    <location>
        <begin position="92"/>
        <end position="109"/>
    </location>
</feature>
<reference evidence="3" key="1">
    <citation type="journal article" date="2017" name="Nat. Microbiol.">
        <title>Global analysis of biosynthetic gene clusters reveals vast potential of secondary metabolite production in Penicillium species.</title>
        <authorList>
            <person name="Nielsen J.C."/>
            <person name="Grijseels S."/>
            <person name="Prigent S."/>
            <person name="Ji B."/>
            <person name="Dainat J."/>
            <person name="Nielsen K.F."/>
            <person name="Frisvad J.C."/>
            <person name="Workman M."/>
            <person name="Nielsen J."/>
        </authorList>
    </citation>
    <scope>NUCLEOTIDE SEQUENCE [LARGE SCALE GENOMIC DNA]</scope>
    <source>
        <strain evidence="3">IBT 11843</strain>
    </source>
</reference>
<name>A0A1V6PMD2_PENDC</name>
<comment type="caution">
    <text evidence="2">The sequence shown here is derived from an EMBL/GenBank/DDBJ whole genome shotgun (WGS) entry which is preliminary data.</text>
</comment>
<evidence type="ECO:0000313" key="3">
    <source>
        <dbReference type="Proteomes" id="UP000191522"/>
    </source>
</evidence>
<organism evidence="2 3">
    <name type="scientific">Penicillium decumbens</name>
    <dbReference type="NCBI Taxonomy" id="69771"/>
    <lineage>
        <taxon>Eukaryota</taxon>
        <taxon>Fungi</taxon>
        <taxon>Dikarya</taxon>
        <taxon>Ascomycota</taxon>
        <taxon>Pezizomycotina</taxon>
        <taxon>Eurotiomycetes</taxon>
        <taxon>Eurotiomycetidae</taxon>
        <taxon>Eurotiales</taxon>
        <taxon>Aspergillaceae</taxon>
        <taxon>Penicillium</taxon>
    </lineage>
</organism>